<dbReference type="GO" id="GO:0004181">
    <property type="term" value="F:metallocarboxypeptidase activity"/>
    <property type="evidence" value="ECO:0007669"/>
    <property type="project" value="InterPro"/>
</dbReference>
<evidence type="ECO:0000259" key="5">
    <source>
        <dbReference type="PROSITE" id="PS52035"/>
    </source>
</evidence>
<comment type="cofactor">
    <cofactor evidence="1">
        <name>Zn(2+)</name>
        <dbReference type="ChEBI" id="CHEBI:29105"/>
    </cofactor>
</comment>
<feature type="compositionally biased region" description="Basic and acidic residues" evidence="4">
    <location>
        <begin position="753"/>
        <end position="768"/>
    </location>
</feature>
<dbReference type="Proteomes" id="UP000286415">
    <property type="component" value="Unassembled WGS sequence"/>
</dbReference>
<dbReference type="Gene3D" id="3.40.630.10">
    <property type="entry name" value="Zn peptidases"/>
    <property type="match status" value="2"/>
</dbReference>
<feature type="region of interest" description="Disordered" evidence="4">
    <location>
        <begin position="1338"/>
        <end position="1367"/>
    </location>
</feature>
<evidence type="ECO:0000313" key="6">
    <source>
        <dbReference type="EMBL" id="KAG5446030.1"/>
    </source>
</evidence>
<evidence type="ECO:0000256" key="3">
    <source>
        <dbReference type="PROSITE-ProRule" id="PRU01379"/>
    </source>
</evidence>
<dbReference type="Gene3D" id="2.60.40.3120">
    <property type="match status" value="1"/>
</dbReference>
<feature type="region of interest" description="Disordered" evidence="4">
    <location>
        <begin position="576"/>
        <end position="598"/>
    </location>
</feature>
<dbReference type="Pfam" id="PF00246">
    <property type="entry name" value="Peptidase_M14"/>
    <property type="match status" value="1"/>
</dbReference>
<dbReference type="PANTHER" id="PTHR12756">
    <property type="entry name" value="CYTOSOLIC CARBOXYPEPTIDASE"/>
    <property type="match status" value="1"/>
</dbReference>
<evidence type="ECO:0000256" key="4">
    <source>
        <dbReference type="SAM" id="MobiDB-lite"/>
    </source>
</evidence>
<gene>
    <name evidence="6" type="ORF">CSKR_103897</name>
</gene>
<dbReference type="EMBL" id="NIRI02000056">
    <property type="protein sequence ID" value="KAG5446030.1"/>
    <property type="molecule type" value="Genomic_DNA"/>
</dbReference>
<comment type="caution">
    <text evidence="6">The sequence shown here is derived from an EMBL/GenBank/DDBJ whole genome shotgun (WGS) entry which is preliminary data.</text>
</comment>
<dbReference type="Pfam" id="PF18027">
    <property type="entry name" value="Pepdidase_M14_N"/>
    <property type="match status" value="1"/>
</dbReference>
<reference evidence="6 7" key="2">
    <citation type="journal article" date="2021" name="Genomics">
        <title>High-quality reference genome for Clonorchis sinensis.</title>
        <authorList>
            <person name="Young N.D."/>
            <person name="Stroehlein A.J."/>
            <person name="Kinkar L."/>
            <person name="Wang T."/>
            <person name="Sohn W.M."/>
            <person name="Chang B.C.H."/>
            <person name="Kaur P."/>
            <person name="Weisz D."/>
            <person name="Dudchenko O."/>
            <person name="Aiden E.L."/>
            <person name="Korhonen P.K."/>
            <person name="Gasser R.B."/>
        </authorList>
    </citation>
    <scope>NUCLEOTIDE SEQUENCE [LARGE SCALE GENOMIC DNA]</scope>
    <source>
        <strain evidence="6">Cs-k2</strain>
    </source>
</reference>
<accession>A0A8T1MA74</accession>
<evidence type="ECO:0000313" key="7">
    <source>
        <dbReference type="Proteomes" id="UP000286415"/>
    </source>
</evidence>
<dbReference type="PROSITE" id="PS52035">
    <property type="entry name" value="PEPTIDASE_M14"/>
    <property type="match status" value="1"/>
</dbReference>
<evidence type="ECO:0000256" key="1">
    <source>
        <dbReference type="ARBA" id="ARBA00001947"/>
    </source>
</evidence>
<feature type="compositionally biased region" description="Basic and acidic residues" evidence="4">
    <location>
        <begin position="712"/>
        <end position="726"/>
    </location>
</feature>
<feature type="compositionally biased region" description="Polar residues" evidence="4">
    <location>
        <begin position="684"/>
        <end position="701"/>
    </location>
</feature>
<feature type="compositionally biased region" description="Basic residues" evidence="4">
    <location>
        <begin position="728"/>
        <end position="741"/>
    </location>
</feature>
<name>A0A8T1MA74_CLOSI</name>
<dbReference type="SUPFAM" id="SSF53187">
    <property type="entry name" value="Zn-dependent exopeptidases"/>
    <property type="match status" value="2"/>
</dbReference>
<feature type="region of interest" description="Disordered" evidence="4">
    <location>
        <begin position="537"/>
        <end position="560"/>
    </location>
</feature>
<dbReference type="GO" id="GO:0008270">
    <property type="term" value="F:zinc ion binding"/>
    <property type="evidence" value="ECO:0007669"/>
    <property type="project" value="InterPro"/>
</dbReference>
<feature type="region of interest" description="Disordered" evidence="4">
    <location>
        <begin position="1123"/>
        <end position="1148"/>
    </location>
</feature>
<evidence type="ECO:0000256" key="2">
    <source>
        <dbReference type="ARBA" id="ARBA00005988"/>
    </source>
</evidence>
<comment type="similarity">
    <text evidence="2 3">Belongs to the peptidase M14 family.</text>
</comment>
<feature type="region of interest" description="Disordered" evidence="4">
    <location>
        <begin position="1162"/>
        <end position="1226"/>
    </location>
</feature>
<feature type="compositionally biased region" description="Polar residues" evidence="4">
    <location>
        <begin position="1205"/>
        <end position="1224"/>
    </location>
</feature>
<feature type="region of interest" description="Disordered" evidence="4">
    <location>
        <begin position="791"/>
        <end position="812"/>
    </location>
</feature>
<dbReference type="GO" id="GO:0006508">
    <property type="term" value="P:proteolysis"/>
    <property type="evidence" value="ECO:0007669"/>
    <property type="project" value="InterPro"/>
</dbReference>
<sequence length="1675" mass="186836">MECESGGLYFSSKFDTGNLGRVEEVSNETEGPLSSVSNVNKRHNISGKNNIANGNQCGNVGIYELKVDYDFKVWTMPDCAGTQFENGNRTWFHFFVRGYTPGKIMRITVMNMNKQAKIYSQGYSPLYRVCRSTLSQSRWQRIRDRPAWEIVDGQFNLTFVHRFIDPRGSSTYFAFSFPWSYTETQRQLDQLEAIFRHQVFSAPTEVRPNPTVFADAKKADLRKAVSGPLEDGLTSADLFQQIYFHRELLCYSLDGRRIDLLTVTDWSGRKEQREDYFDPLLFPNRSFPRPWKFEGKKVVFISSRVHPGETPSSHVFNGLLELLLRPTDARACQLRKQYVFKLIPLLNPDGVVRGHYRSDSRGVNLNRVYLEPDFLYYPSVYATKALMVYHHTHYADDQPYAAFLHPLWEEFKQVLRTPSELIKPPLESNGFKDANVDLNGGETAPSLRSTEDQVLIGGDLFAADKEPIPPEKVSSQQTNGQVIPCCSDLPVVSSPVVPTTPSITDSLNSGQKLIFTNHQLPPAILNASKEDYTSEGSLQAVPSPQVSTTFDTDDGTNGGKTEEIENLIQETLTASEHLLNGSEKTSATTNDSSEESVTWNADKIRSSVTSVSSRLSAIGKSCKSSRLLAAFRGRHQPSIPSLFTKRNASPQQALIEDMTEGAETDAHSISMNGNPDETWEESSKQLSSEETDSMEPNSVTIGTPGKQPPNHLECKEAENSLKDTNHFKSSKQMKMRRKFGRRSFSSTSSSKEPCSEDATRHGEQERNPDTTPRPIHQDSKCLCTLVFEPGNEGSDEEEAIQESQAPHPEETEDFSINPQYLGIIDHVTTFVRAKSRTTQPVNQLGPLTVDAALEQLNQLRKALHLSETSLRQLKENSGLAFYVDLHGHCSKRGCFLYGNWLESEEEMTDNVLFALLVAVNSSNFDFNACNFTVRNMYQRDRRGTSTKEGSGRVATWRHLGLVHSYTLECNYNTGPLVNRLWRCLSKAPPDDGGRITPPGTFFGPYWTDIVDSVGIQTLCPSALFTTGMNSNTDAPINMMQPRFTPAHYEEVGRALLFALLDMNQTNPWPRLATLGGVNAVPGVGGVPILAGFSEFSSMKALRDWVRKYVRGLTMSGAGGFGPQCSKASIPRPCQQSTTQESLGRGENSTRVARINRQCQMKSSATELASEHTGDDLAQGEPSLPGHTRPGFVPAQSRLNPIHLPRNNQIQPKSNSCPGVTSSEHVNLLPGQKNHLSSRHLDTETSLENSFMAPVSFEDQEKPKSSKQINNAGLQKFSKTGSHNKIILKRTTIIRGNAGIHCQNDTKITQRTSRQSDNSILSRPGLSKEIYIKTSLMRTRDTARRKDGRRSTQQNNFPNKTPLVGGCDVGNSTLDTSVDKCHVKSDLSNTNVDGVEIKKSQLNASGIPKDEADQSVVEDFVLAPRLLVLSDEKRKATKTFQLENIRSSDKHRTPSNEDKFRSSKSLKILKKIFTTPSIESSGDFAEVLTARSLFSLPDLVPDSAELHSCKSKRNARDKSDAKLINKHSNTALHPNALICQKRPKTCQLIKKGIRHLRNKVDSNNNNSPYFGRWSSVRCTDGDHHGARHSRTPECITSLSITQSLEELYLSGFPCTHRSLPPLFPECTHRLPCLGKQGSETDRSLPRNSFNLEDELRTAPLTSSMFFAHRSKNGKYS</sequence>
<feature type="domain" description="Peptidase M14" evidence="5">
    <location>
        <begin position="209"/>
        <end position="582"/>
    </location>
</feature>
<dbReference type="InterPro" id="IPR000834">
    <property type="entry name" value="Peptidase_M14"/>
</dbReference>
<protein>
    <submittedName>
        <fullName evidence="6">Cytosolic carboxypeptidase-like protein 5</fullName>
    </submittedName>
</protein>
<feature type="compositionally biased region" description="Polar residues" evidence="4">
    <location>
        <begin position="582"/>
        <end position="598"/>
    </location>
</feature>
<feature type="compositionally biased region" description="Low complexity" evidence="4">
    <location>
        <begin position="742"/>
        <end position="751"/>
    </location>
</feature>
<keyword evidence="7" id="KW-1185">Reference proteome</keyword>
<dbReference type="PANTHER" id="PTHR12756:SF12">
    <property type="entry name" value="CYTOSOLIC CARBOXYPEPTIDASE-LIKE PROTEIN 5"/>
    <property type="match status" value="1"/>
</dbReference>
<reference evidence="6 7" key="1">
    <citation type="journal article" date="2018" name="Biotechnol. Adv.">
        <title>Improved genomic resources and new bioinformatic workflow for the carcinogenic parasite Clonorchis sinensis: Biotechnological implications.</title>
        <authorList>
            <person name="Wang D."/>
            <person name="Korhonen P.K."/>
            <person name="Gasser R.B."/>
            <person name="Young N.D."/>
        </authorList>
    </citation>
    <scope>NUCLEOTIDE SEQUENCE [LARGE SCALE GENOMIC DNA]</scope>
    <source>
        <strain evidence="6">Cs-k2</strain>
    </source>
</reference>
<dbReference type="InterPro" id="IPR050821">
    <property type="entry name" value="Cytosolic_carboxypeptidase"/>
</dbReference>
<dbReference type="InterPro" id="IPR040626">
    <property type="entry name" value="Pepdidase_M14_N"/>
</dbReference>
<feature type="region of interest" description="Disordered" evidence="4">
    <location>
        <begin position="660"/>
        <end position="777"/>
    </location>
</feature>
<proteinExistence type="inferred from homology"/>
<organism evidence="6 7">
    <name type="scientific">Clonorchis sinensis</name>
    <name type="common">Chinese liver fluke</name>
    <dbReference type="NCBI Taxonomy" id="79923"/>
    <lineage>
        <taxon>Eukaryota</taxon>
        <taxon>Metazoa</taxon>
        <taxon>Spiralia</taxon>
        <taxon>Lophotrochozoa</taxon>
        <taxon>Platyhelminthes</taxon>
        <taxon>Trematoda</taxon>
        <taxon>Digenea</taxon>
        <taxon>Opisthorchiida</taxon>
        <taxon>Opisthorchiata</taxon>
        <taxon>Opisthorchiidae</taxon>
        <taxon>Clonorchis</taxon>
    </lineage>
</organism>
<dbReference type="OrthoDB" id="10253041at2759"/>
<feature type="compositionally biased region" description="Polar residues" evidence="4">
    <location>
        <begin position="1133"/>
        <end position="1148"/>
    </location>
</feature>
<feature type="compositionally biased region" description="Polar residues" evidence="4">
    <location>
        <begin position="537"/>
        <end position="547"/>
    </location>
</feature>
<comment type="caution">
    <text evidence="3">Lacks conserved residue(s) required for the propagation of feature annotation.</text>
</comment>